<evidence type="ECO:0000256" key="2">
    <source>
        <dbReference type="SAM" id="SignalP"/>
    </source>
</evidence>
<dbReference type="AlphaFoldDB" id="A0A9P8WEB3"/>
<dbReference type="EMBL" id="JAGPYM010000003">
    <property type="protein sequence ID" value="KAH6897434.1"/>
    <property type="molecule type" value="Genomic_DNA"/>
</dbReference>
<gene>
    <name evidence="3" type="ORF">B0T10DRAFT_186235</name>
</gene>
<dbReference type="OrthoDB" id="1921208at2759"/>
<feature type="signal peptide" evidence="2">
    <location>
        <begin position="1"/>
        <end position="19"/>
    </location>
</feature>
<dbReference type="SUPFAM" id="SSF49503">
    <property type="entry name" value="Cupredoxins"/>
    <property type="match status" value="1"/>
</dbReference>
<protein>
    <recommendedName>
        <fullName evidence="5">Cupredoxin</fullName>
    </recommendedName>
</protein>
<dbReference type="Proteomes" id="UP000777438">
    <property type="component" value="Unassembled WGS sequence"/>
</dbReference>
<organism evidence="3 4">
    <name type="scientific">Thelonectria olida</name>
    <dbReference type="NCBI Taxonomy" id="1576542"/>
    <lineage>
        <taxon>Eukaryota</taxon>
        <taxon>Fungi</taxon>
        <taxon>Dikarya</taxon>
        <taxon>Ascomycota</taxon>
        <taxon>Pezizomycotina</taxon>
        <taxon>Sordariomycetes</taxon>
        <taxon>Hypocreomycetidae</taxon>
        <taxon>Hypocreales</taxon>
        <taxon>Nectriaceae</taxon>
        <taxon>Thelonectria</taxon>
    </lineage>
</organism>
<dbReference type="CDD" id="cd00920">
    <property type="entry name" value="Cupredoxin"/>
    <property type="match status" value="1"/>
</dbReference>
<evidence type="ECO:0000313" key="3">
    <source>
        <dbReference type="EMBL" id="KAH6897434.1"/>
    </source>
</evidence>
<feature type="chain" id="PRO_5040327099" description="Cupredoxin" evidence="2">
    <location>
        <begin position="20"/>
        <end position="324"/>
    </location>
</feature>
<keyword evidence="4" id="KW-1185">Reference proteome</keyword>
<sequence length="324" mass="33236">MKYSTTLALAAAMAPLSSALSVGEPLSYWPARRDGHKGEEKGDKGDKEVIEVDLSGSGYDKKYGGSKTNIIIIWVNGGNGAETTTINEKVTVTETVTAGGEVTETPGEPPAAAATHTVTVGGPGGLIYQPDQLQDVPIGDTVIFEFLSQNHTVTQSSFDLPCDPLAGGMDSSFMANPNNTVSPPPQIAMQVMVDTPLWFYCRQANHCGMGMTFSINPTEDKTQAMFQAAAIKQKGDGSQTPITDPSATPAESQVEEPAATSTAEAPPAQGTEEAVTPGKGTMDGDGSCVCIVTCAGSSFPAAAQGVGAFGGVAGGLPLNMAAIS</sequence>
<feature type="region of interest" description="Disordered" evidence="1">
    <location>
        <begin position="231"/>
        <end position="279"/>
    </location>
</feature>
<dbReference type="PANTHER" id="PTHR34883:SF4">
    <property type="entry name" value="CUPREDOXIN"/>
    <property type="match status" value="1"/>
</dbReference>
<proteinExistence type="predicted"/>
<name>A0A9P8WEB3_9HYPO</name>
<feature type="compositionally biased region" description="Polar residues" evidence="1">
    <location>
        <begin position="236"/>
        <end position="251"/>
    </location>
</feature>
<accession>A0A9P8WEB3</accession>
<evidence type="ECO:0000256" key="1">
    <source>
        <dbReference type="SAM" id="MobiDB-lite"/>
    </source>
</evidence>
<reference evidence="3 4" key="1">
    <citation type="journal article" date="2021" name="Nat. Commun.">
        <title>Genetic determinants of endophytism in the Arabidopsis root mycobiome.</title>
        <authorList>
            <person name="Mesny F."/>
            <person name="Miyauchi S."/>
            <person name="Thiergart T."/>
            <person name="Pickel B."/>
            <person name="Atanasova L."/>
            <person name="Karlsson M."/>
            <person name="Huettel B."/>
            <person name="Barry K.W."/>
            <person name="Haridas S."/>
            <person name="Chen C."/>
            <person name="Bauer D."/>
            <person name="Andreopoulos W."/>
            <person name="Pangilinan J."/>
            <person name="LaButti K."/>
            <person name="Riley R."/>
            <person name="Lipzen A."/>
            <person name="Clum A."/>
            <person name="Drula E."/>
            <person name="Henrissat B."/>
            <person name="Kohler A."/>
            <person name="Grigoriev I.V."/>
            <person name="Martin F.M."/>
            <person name="Hacquard S."/>
        </authorList>
    </citation>
    <scope>NUCLEOTIDE SEQUENCE [LARGE SCALE GENOMIC DNA]</scope>
    <source>
        <strain evidence="3 4">MPI-CAGE-CH-0241</strain>
    </source>
</reference>
<evidence type="ECO:0000313" key="4">
    <source>
        <dbReference type="Proteomes" id="UP000777438"/>
    </source>
</evidence>
<dbReference type="InterPro" id="IPR008972">
    <property type="entry name" value="Cupredoxin"/>
</dbReference>
<dbReference type="Gene3D" id="2.60.40.420">
    <property type="entry name" value="Cupredoxins - blue copper proteins"/>
    <property type="match status" value="1"/>
</dbReference>
<dbReference type="InterPro" id="IPR052953">
    <property type="entry name" value="Ser-rich/MCO-related"/>
</dbReference>
<keyword evidence="2" id="KW-0732">Signal</keyword>
<evidence type="ECO:0008006" key="5">
    <source>
        <dbReference type="Google" id="ProtNLM"/>
    </source>
</evidence>
<dbReference type="PANTHER" id="PTHR34883">
    <property type="entry name" value="SERINE-RICH PROTEIN, PUTATIVE-RELATED-RELATED"/>
    <property type="match status" value="1"/>
</dbReference>
<comment type="caution">
    <text evidence="3">The sequence shown here is derived from an EMBL/GenBank/DDBJ whole genome shotgun (WGS) entry which is preliminary data.</text>
</comment>
<feature type="compositionally biased region" description="Low complexity" evidence="1">
    <location>
        <begin position="255"/>
        <end position="268"/>
    </location>
</feature>